<protein>
    <submittedName>
        <fullName evidence="2">Zinc-binding phage-protein</fullName>
    </submittedName>
</protein>
<dbReference type="Gene3D" id="3.90.75.20">
    <property type="match status" value="1"/>
</dbReference>
<organism evidence="2 4">
    <name type="scientific">Clostridium ljungdahlii (strain ATCC 55383 / DSM 13528 / PETC)</name>
    <dbReference type="NCBI Taxonomy" id="748727"/>
    <lineage>
        <taxon>Bacteria</taxon>
        <taxon>Bacillati</taxon>
        <taxon>Bacillota</taxon>
        <taxon>Clostridia</taxon>
        <taxon>Eubacteriales</taxon>
        <taxon>Clostridiaceae</taxon>
        <taxon>Clostridium</taxon>
    </lineage>
</organism>
<sequence length="136" mass="16123">MPKIKVKCENCGREIYRYKCEIKNHVFCSRECSKTYTSKRMTKMNKELNPTRMTDEVKENIRWGHLLKGNGKSYPKIHGRHAHRVIAEKVLGRKLRKGEIVHHKDENKLNFSEDNLEVLPSQKEHAKLHQKNGRFK</sequence>
<keyword evidence="5" id="KW-1185">Reference proteome</keyword>
<evidence type="ECO:0000313" key="2">
    <source>
        <dbReference type="EMBL" id="ADK16692.1"/>
    </source>
</evidence>
<dbReference type="Pfam" id="PF13392">
    <property type="entry name" value="HNH_3"/>
    <property type="match status" value="1"/>
</dbReference>
<dbReference type="STRING" id="748727.CLJU_c36510"/>
<dbReference type="InterPro" id="IPR003615">
    <property type="entry name" value="HNH_nuc"/>
</dbReference>
<dbReference type="SUPFAM" id="SSF54060">
    <property type="entry name" value="His-Me finger endonucleases"/>
    <property type="match status" value="1"/>
</dbReference>
<evidence type="ECO:0000259" key="1">
    <source>
        <dbReference type="Pfam" id="PF13392"/>
    </source>
</evidence>
<dbReference type="EMBL" id="CP001666">
    <property type="protein sequence ID" value="ADK16692.1"/>
    <property type="molecule type" value="Genomic_DNA"/>
</dbReference>
<dbReference type="HOGENOM" id="CLU_134225_0_0_9"/>
<proteinExistence type="predicted"/>
<dbReference type="Proteomes" id="UP000001656">
    <property type="component" value="Chromosome"/>
</dbReference>
<feature type="domain" description="HNH nuclease" evidence="1">
    <location>
        <begin position="80"/>
        <end position="123"/>
    </location>
</feature>
<reference evidence="3 5" key="3">
    <citation type="journal article" date="2016" name="Biotechnol. Bioeng.">
        <title>Traits of selected Clostridium strains for syngas fermentation to ethanol.</title>
        <authorList>
            <person name="Martin M.E."/>
            <person name="Richter H."/>
            <person name="Saha S."/>
            <person name="Angenent L.T."/>
        </authorList>
    </citation>
    <scope>NUCLEOTIDE SEQUENCE [LARGE SCALE GENOMIC DNA]</scope>
    <source>
        <strain evidence="3 5">PETC</strain>
    </source>
</reference>
<evidence type="ECO:0000313" key="5">
    <source>
        <dbReference type="Proteomes" id="UP000077020"/>
    </source>
</evidence>
<dbReference type="OrthoDB" id="6631788at2"/>
<dbReference type="RefSeq" id="WP_013240275.1">
    <property type="nucleotide sequence ID" value="NC_014328.1"/>
</dbReference>
<gene>
    <name evidence="2" type="ordered locus">CLJU_c36510</name>
    <name evidence="3" type="ORF">WX45_01267</name>
</gene>
<evidence type="ECO:0000313" key="3">
    <source>
        <dbReference type="EMBL" id="OAA89435.1"/>
    </source>
</evidence>
<dbReference type="KEGG" id="clj:CLJU_c36510"/>
<dbReference type="InterPro" id="IPR044925">
    <property type="entry name" value="His-Me_finger_sf"/>
</dbReference>
<name>D8GT93_CLOLD</name>
<dbReference type="AlphaFoldDB" id="D8GT93"/>
<dbReference type="Proteomes" id="UP000077020">
    <property type="component" value="Unassembled WGS sequence"/>
</dbReference>
<evidence type="ECO:0000313" key="4">
    <source>
        <dbReference type="Proteomes" id="UP000001656"/>
    </source>
</evidence>
<reference evidence="2 4" key="2">
    <citation type="journal article" date="2010" name="Proc. Natl. Acad. Sci. U.S.A.">
        <title>Clostridium ljungdahlii represents a microbial production platform based on syngas.</title>
        <authorList>
            <person name="Kopke M."/>
            <person name="Held C."/>
            <person name="Hujer S."/>
            <person name="Liesegang H."/>
            <person name="Wiezer A."/>
            <person name="Wollherr A."/>
            <person name="Ehrenreich A."/>
            <person name="Liebl W."/>
            <person name="Gottschalk G."/>
            <person name="Durre P."/>
        </authorList>
    </citation>
    <scope>NUCLEOTIDE SEQUENCE [LARGE SCALE GENOMIC DNA]</scope>
    <source>
        <strain evidence="4">ATCC 55383 / DSM 13528 / PETC</strain>
        <strain evidence="2">DSM 13528</strain>
    </source>
</reference>
<reference evidence="2" key="1">
    <citation type="submission" date="2009-07" db="EMBL/GenBank/DDBJ databases">
        <authorList>
            <person name="Koepke M."/>
            <person name="Hujer S."/>
            <person name="Held C."/>
            <person name="Wiezer A."/>
            <person name="Liesegang H."/>
            <person name="Ehrenreich A."/>
            <person name="Gottschalk G."/>
            <person name="Duerre P."/>
        </authorList>
    </citation>
    <scope>NUCLEOTIDE SEQUENCE</scope>
    <source>
        <strain evidence="2">DSM 13528</strain>
    </source>
</reference>
<accession>D8GT93</accession>
<dbReference type="eggNOG" id="ENOG5032R8G">
    <property type="taxonomic scope" value="Bacteria"/>
</dbReference>
<dbReference type="EMBL" id="LITS01000001">
    <property type="protein sequence ID" value="OAA89435.1"/>
    <property type="molecule type" value="Genomic_DNA"/>
</dbReference>
<dbReference type="PATRIC" id="fig|748727.19.peg.41"/>